<dbReference type="InterPro" id="IPR027470">
    <property type="entry name" value="Cation_efflux_CTD"/>
</dbReference>
<evidence type="ECO:0000256" key="4">
    <source>
        <dbReference type="ARBA" id="ARBA00022692"/>
    </source>
</evidence>
<proteinExistence type="inferred from homology"/>
<dbReference type="InterPro" id="IPR027469">
    <property type="entry name" value="Cation_efflux_TMD_sf"/>
</dbReference>
<dbReference type="SUPFAM" id="SSF161111">
    <property type="entry name" value="Cation efflux protein transmembrane domain-like"/>
    <property type="match status" value="1"/>
</dbReference>
<evidence type="ECO:0000256" key="1">
    <source>
        <dbReference type="ARBA" id="ARBA00004141"/>
    </source>
</evidence>
<evidence type="ECO:0000313" key="11">
    <source>
        <dbReference type="Proteomes" id="UP000533476"/>
    </source>
</evidence>
<dbReference type="InterPro" id="IPR002524">
    <property type="entry name" value="Cation_efflux"/>
</dbReference>
<feature type="transmembrane region" description="Helical" evidence="7">
    <location>
        <begin position="181"/>
        <end position="198"/>
    </location>
</feature>
<evidence type="ECO:0000259" key="8">
    <source>
        <dbReference type="Pfam" id="PF01545"/>
    </source>
</evidence>
<dbReference type="RefSeq" id="WP_169098890.1">
    <property type="nucleotide sequence ID" value="NZ_JABBVZ010000024.1"/>
</dbReference>
<dbReference type="GO" id="GO:0008324">
    <property type="term" value="F:monoatomic cation transmembrane transporter activity"/>
    <property type="evidence" value="ECO:0007669"/>
    <property type="project" value="InterPro"/>
</dbReference>
<accession>A0A7Y0L5X8</accession>
<dbReference type="GO" id="GO:0016020">
    <property type="term" value="C:membrane"/>
    <property type="evidence" value="ECO:0007669"/>
    <property type="project" value="UniProtKB-SubCell"/>
</dbReference>
<keyword evidence="5 7" id="KW-1133">Transmembrane helix</keyword>
<feature type="transmembrane region" description="Helical" evidence="7">
    <location>
        <begin position="115"/>
        <end position="134"/>
    </location>
</feature>
<dbReference type="Pfam" id="PF16916">
    <property type="entry name" value="ZT_dimer"/>
    <property type="match status" value="1"/>
</dbReference>
<keyword evidence="6 7" id="KW-0472">Membrane</keyword>
<dbReference type="InterPro" id="IPR036837">
    <property type="entry name" value="Cation_efflux_CTD_sf"/>
</dbReference>
<feature type="transmembrane region" description="Helical" evidence="7">
    <location>
        <begin position="86"/>
        <end position="103"/>
    </location>
</feature>
<name>A0A7Y0L5X8_9FIRM</name>
<keyword evidence="4 7" id="KW-0812">Transmembrane</keyword>
<feature type="domain" description="Cation efflux protein transmembrane" evidence="8">
    <location>
        <begin position="18"/>
        <end position="206"/>
    </location>
</feature>
<comment type="subcellular location">
    <subcellularLocation>
        <location evidence="1">Membrane</location>
        <topology evidence="1">Multi-pass membrane protein</topology>
    </subcellularLocation>
</comment>
<dbReference type="Gene3D" id="3.30.70.1350">
    <property type="entry name" value="Cation efflux protein, cytoplasmic domain"/>
    <property type="match status" value="1"/>
</dbReference>
<keyword evidence="3" id="KW-0813">Transport</keyword>
<feature type="domain" description="Cation efflux protein cytoplasmic" evidence="9">
    <location>
        <begin position="211"/>
        <end position="286"/>
    </location>
</feature>
<dbReference type="EMBL" id="JABBVZ010000024">
    <property type="protein sequence ID" value="NMP22509.1"/>
    <property type="molecule type" value="Genomic_DNA"/>
</dbReference>
<dbReference type="SUPFAM" id="SSF160240">
    <property type="entry name" value="Cation efflux protein cytoplasmic domain-like"/>
    <property type="match status" value="1"/>
</dbReference>
<evidence type="ECO:0000256" key="6">
    <source>
        <dbReference type="ARBA" id="ARBA00023136"/>
    </source>
</evidence>
<dbReference type="FunFam" id="1.20.1510.10:FF:000006">
    <property type="entry name" value="Divalent cation efflux transporter"/>
    <property type="match status" value="1"/>
</dbReference>
<keyword evidence="11" id="KW-1185">Reference proteome</keyword>
<feature type="transmembrane region" description="Helical" evidence="7">
    <location>
        <begin position="47"/>
        <end position="65"/>
    </location>
</feature>
<dbReference type="PANTHER" id="PTHR43840">
    <property type="entry name" value="MITOCHONDRIAL METAL TRANSPORTER 1-RELATED"/>
    <property type="match status" value="1"/>
</dbReference>
<gene>
    <name evidence="10" type="ORF">HIJ39_09105</name>
</gene>
<dbReference type="InterPro" id="IPR050291">
    <property type="entry name" value="CDF_Transporter"/>
</dbReference>
<dbReference type="AlphaFoldDB" id="A0A7Y0L5X8"/>
<sequence length="293" mass="30216">MSQTAAGQETGRAARNNLAFNVLLMVLKLVVGIWARSEALIADGLHSGADVFSSVAVMVGLAIAGRPPDSGHHYGHAKAEAISQKVVAVLLLLAGLEVANSAIAGIEHPGPAPDWIALAVALVAMVPKGVMAVTQRRLAKRTGSHAILAAATDNVTDAISSLVASLGILASRLGYASGDSVAALVVAALVMWAGVDVFRTAAVDLMDPAADPETTQALRERAQAVAGVLSLSSMRTRLNGARIFVDLEIEVDRHLSLLAAHDIAHQVEDALKAEPRVEGVTVHVNPAGEDGKG</sequence>
<dbReference type="Gene3D" id="1.20.1510.10">
    <property type="entry name" value="Cation efflux protein transmembrane domain"/>
    <property type="match status" value="1"/>
</dbReference>
<feature type="transmembrane region" description="Helical" evidence="7">
    <location>
        <begin position="18"/>
        <end position="35"/>
    </location>
</feature>
<organism evidence="10 11">
    <name type="scientific">Sulfobacillus harzensis</name>
    <dbReference type="NCBI Taxonomy" id="2729629"/>
    <lineage>
        <taxon>Bacteria</taxon>
        <taxon>Bacillati</taxon>
        <taxon>Bacillota</taxon>
        <taxon>Clostridia</taxon>
        <taxon>Eubacteriales</taxon>
        <taxon>Clostridiales Family XVII. Incertae Sedis</taxon>
        <taxon>Sulfobacillus</taxon>
    </lineage>
</organism>
<comment type="similarity">
    <text evidence="2">Belongs to the cation diffusion facilitator (CDF) transporter (TC 2.A.4) family.</text>
</comment>
<evidence type="ECO:0000256" key="5">
    <source>
        <dbReference type="ARBA" id="ARBA00022989"/>
    </source>
</evidence>
<evidence type="ECO:0000256" key="2">
    <source>
        <dbReference type="ARBA" id="ARBA00008114"/>
    </source>
</evidence>
<dbReference type="Proteomes" id="UP000533476">
    <property type="component" value="Unassembled WGS sequence"/>
</dbReference>
<dbReference type="NCBIfam" id="TIGR01297">
    <property type="entry name" value="CDF"/>
    <property type="match status" value="1"/>
</dbReference>
<dbReference type="Pfam" id="PF01545">
    <property type="entry name" value="Cation_efflux"/>
    <property type="match status" value="1"/>
</dbReference>
<protein>
    <submittedName>
        <fullName evidence="10">Cation transporter</fullName>
    </submittedName>
</protein>
<dbReference type="InterPro" id="IPR058533">
    <property type="entry name" value="Cation_efflux_TM"/>
</dbReference>
<reference evidence="10 11" key="1">
    <citation type="submission" date="2020-04" db="EMBL/GenBank/DDBJ databases">
        <authorList>
            <person name="Zhang R."/>
            <person name="Schippers A."/>
        </authorList>
    </citation>
    <scope>NUCLEOTIDE SEQUENCE [LARGE SCALE GENOMIC DNA]</scope>
    <source>
        <strain evidence="10 11">DSM 109850</strain>
    </source>
</reference>
<comment type="caution">
    <text evidence="10">The sequence shown here is derived from an EMBL/GenBank/DDBJ whole genome shotgun (WGS) entry which is preliminary data.</text>
</comment>
<evidence type="ECO:0000313" key="10">
    <source>
        <dbReference type="EMBL" id="NMP22509.1"/>
    </source>
</evidence>
<evidence type="ECO:0000259" key="9">
    <source>
        <dbReference type="Pfam" id="PF16916"/>
    </source>
</evidence>
<evidence type="ECO:0000256" key="3">
    <source>
        <dbReference type="ARBA" id="ARBA00022448"/>
    </source>
</evidence>
<evidence type="ECO:0000256" key="7">
    <source>
        <dbReference type="SAM" id="Phobius"/>
    </source>
</evidence>
<dbReference type="PANTHER" id="PTHR43840:SF15">
    <property type="entry name" value="MITOCHONDRIAL METAL TRANSPORTER 1-RELATED"/>
    <property type="match status" value="1"/>
</dbReference>